<name>A0A0D3K1U3_EMIH1</name>
<dbReference type="eggNOG" id="ENOG502RZTA">
    <property type="taxonomic scope" value="Eukaryota"/>
</dbReference>
<dbReference type="OMA" id="HWCYWEK"/>
<dbReference type="GO" id="GO:0016020">
    <property type="term" value="C:membrane"/>
    <property type="evidence" value="ECO:0007669"/>
    <property type="project" value="TreeGrafter"/>
</dbReference>
<dbReference type="PANTHER" id="PTHR43798:SF5">
    <property type="entry name" value="MONOACYLGLYCEROL LIPASE ABHD6"/>
    <property type="match status" value="1"/>
</dbReference>
<evidence type="ECO:0000313" key="3">
    <source>
        <dbReference type="Proteomes" id="UP000013827"/>
    </source>
</evidence>
<accession>A0A0D3K1U3</accession>
<reference evidence="2" key="2">
    <citation type="submission" date="2024-10" db="UniProtKB">
        <authorList>
            <consortium name="EnsemblProtists"/>
        </authorList>
    </citation>
    <scope>IDENTIFICATION</scope>
</reference>
<evidence type="ECO:0000313" key="2">
    <source>
        <dbReference type="EnsemblProtists" id="EOD29728"/>
    </source>
</evidence>
<reference evidence="3" key="1">
    <citation type="journal article" date="2013" name="Nature">
        <title>Pan genome of the phytoplankton Emiliania underpins its global distribution.</title>
        <authorList>
            <person name="Read B.A."/>
            <person name="Kegel J."/>
            <person name="Klute M.J."/>
            <person name="Kuo A."/>
            <person name="Lefebvre S.C."/>
            <person name="Maumus F."/>
            <person name="Mayer C."/>
            <person name="Miller J."/>
            <person name="Monier A."/>
            <person name="Salamov A."/>
            <person name="Young J."/>
            <person name="Aguilar M."/>
            <person name="Claverie J.M."/>
            <person name="Frickenhaus S."/>
            <person name="Gonzalez K."/>
            <person name="Herman E.K."/>
            <person name="Lin Y.C."/>
            <person name="Napier J."/>
            <person name="Ogata H."/>
            <person name="Sarno A.F."/>
            <person name="Shmutz J."/>
            <person name="Schroeder D."/>
            <person name="de Vargas C."/>
            <person name="Verret F."/>
            <person name="von Dassow P."/>
            <person name="Valentin K."/>
            <person name="Van de Peer Y."/>
            <person name="Wheeler G."/>
            <person name="Dacks J.B."/>
            <person name="Delwiche C.F."/>
            <person name="Dyhrman S.T."/>
            <person name="Glockner G."/>
            <person name="John U."/>
            <person name="Richards T."/>
            <person name="Worden A.Z."/>
            <person name="Zhang X."/>
            <person name="Grigoriev I.V."/>
            <person name="Allen A.E."/>
            <person name="Bidle K."/>
            <person name="Borodovsky M."/>
            <person name="Bowler C."/>
            <person name="Brownlee C."/>
            <person name="Cock J.M."/>
            <person name="Elias M."/>
            <person name="Gladyshev V.N."/>
            <person name="Groth M."/>
            <person name="Guda C."/>
            <person name="Hadaegh A."/>
            <person name="Iglesias-Rodriguez M.D."/>
            <person name="Jenkins J."/>
            <person name="Jones B.M."/>
            <person name="Lawson T."/>
            <person name="Leese F."/>
            <person name="Lindquist E."/>
            <person name="Lobanov A."/>
            <person name="Lomsadze A."/>
            <person name="Malik S.B."/>
            <person name="Marsh M.E."/>
            <person name="Mackinder L."/>
            <person name="Mock T."/>
            <person name="Mueller-Roeber B."/>
            <person name="Pagarete A."/>
            <person name="Parker M."/>
            <person name="Probert I."/>
            <person name="Quesneville H."/>
            <person name="Raines C."/>
            <person name="Rensing S.A."/>
            <person name="Riano-Pachon D.M."/>
            <person name="Richier S."/>
            <person name="Rokitta S."/>
            <person name="Shiraiwa Y."/>
            <person name="Soanes D.M."/>
            <person name="van der Giezen M."/>
            <person name="Wahlund T.M."/>
            <person name="Williams B."/>
            <person name="Wilson W."/>
            <person name="Wolfe G."/>
            <person name="Wurch L.L."/>
        </authorList>
    </citation>
    <scope>NUCLEOTIDE SEQUENCE</scope>
</reference>
<dbReference type="GeneID" id="17275001"/>
<protein>
    <recommendedName>
        <fullName evidence="1">AB hydrolase-1 domain-containing protein</fullName>
    </recommendedName>
</protein>
<dbReference type="HOGENOM" id="CLU_020336_12_0_1"/>
<sequence length="282" mass="30570">MPSFKASDGVELWYRCTGSGPALILLHGWSGSHRSFDLNVEALSQRCTVVTPDLRFHGNSGKPSWGFHVARLASDLLDLITACGLERPAVCGCSLGAAIIWSFVELFGPDPLGKVCFVDQAPSQWRMPDWPHCSKGIYDDETVGRISDALHAGLADFADGNAACCLTACVDAALLETLKAETQKCEPAHLAALMADHARLDWRPVLPRVTLPALNLYGTESGCFPPEGCAAVGDLVPHCRSEAFEGCNHWLYMEQPEKFNKLLGDFASRKAAMPMPMPPMPT</sequence>
<dbReference type="PaxDb" id="2903-EOD29728"/>
<proteinExistence type="predicted"/>
<feature type="domain" description="AB hydrolase-1" evidence="1">
    <location>
        <begin position="21"/>
        <end position="124"/>
    </location>
</feature>
<dbReference type="EnsemblProtists" id="EOD29728">
    <property type="protein sequence ID" value="EOD29728"/>
    <property type="gene ID" value="EMIHUDRAFT_113631"/>
</dbReference>
<dbReference type="InterPro" id="IPR050266">
    <property type="entry name" value="AB_hydrolase_sf"/>
</dbReference>
<dbReference type="AlphaFoldDB" id="A0A0D3K1U3"/>
<keyword evidence="3" id="KW-1185">Reference proteome</keyword>
<dbReference type="STRING" id="2903.R1D2Y1"/>
<dbReference type="RefSeq" id="XP_005782157.1">
    <property type="nucleotide sequence ID" value="XM_005782100.1"/>
</dbReference>
<dbReference type="KEGG" id="ehx:EMIHUDRAFT_113631"/>
<organism evidence="2 3">
    <name type="scientific">Emiliania huxleyi (strain CCMP1516)</name>
    <dbReference type="NCBI Taxonomy" id="280463"/>
    <lineage>
        <taxon>Eukaryota</taxon>
        <taxon>Haptista</taxon>
        <taxon>Haptophyta</taxon>
        <taxon>Prymnesiophyceae</taxon>
        <taxon>Isochrysidales</taxon>
        <taxon>Noelaerhabdaceae</taxon>
        <taxon>Emiliania</taxon>
    </lineage>
</organism>
<dbReference type="GO" id="GO:0047372">
    <property type="term" value="F:monoacylglycerol lipase activity"/>
    <property type="evidence" value="ECO:0007669"/>
    <property type="project" value="TreeGrafter"/>
</dbReference>
<dbReference type="Pfam" id="PF00561">
    <property type="entry name" value="Abhydrolase_1"/>
    <property type="match status" value="1"/>
</dbReference>
<dbReference type="Proteomes" id="UP000013827">
    <property type="component" value="Unassembled WGS sequence"/>
</dbReference>
<dbReference type="SUPFAM" id="SSF53474">
    <property type="entry name" value="alpha/beta-Hydrolases"/>
    <property type="match status" value="1"/>
</dbReference>
<dbReference type="GO" id="GO:0046464">
    <property type="term" value="P:acylglycerol catabolic process"/>
    <property type="evidence" value="ECO:0007669"/>
    <property type="project" value="TreeGrafter"/>
</dbReference>
<dbReference type="PANTHER" id="PTHR43798">
    <property type="entry name" value="MONOACYLGLYCEROL LIPASE"/>
    <property type="match status" value="1"/>
</dbReference>
<evidence type="ECO:0000259" key="1">
    <source>
        <dbReference type="Pfam" id="PF00561"/>
    </source>
</evidence>
<dbReference type="Gene3D" id="3.40.50.1820">
    <property type="entry name" value="alpha/beta hydrolase"/>
    <property type="match status" value="1"/>
</dbReference>
<dbReference type="InterPro" id="IPR000073">
    <property type="entry name" value="AB_hydrolase_1"/>
</dbReference>
<dbReference type="InterPro" id="IPR029058">
    <property type="entry name" value="AB_hydrolase_fold"/>
</dbReference>